<protein>
    <submittedName>
        <fullName evidence="3">Iron-containing alcohol dehydrogenase</fullName>
        <ecNumber evidence="3">1.1.1.1</ecNumber>
    </submittedName>
</protein>
<name>A0A9D2RSE3_9FIRM</name>
<proteinExistence type="predicted"/>
<evidence type="ECO:0000313" key="4">
    <source>
        <dbReference type="Proteomes" id="UP000823824"/>
    </source>
</evidence>
<keyword evidence="1 3" id="KW-0560">Oxidoreductase</keyword>
<evidence type="ECO:0000256" key="1">
    <source>
        <dbReference type="ARBA" id="ARBA00023002"/>
    </source>
</evidence>
<gene>
    <name evidence="3" type="ORF">H9787_09645</name>
</gene>
<dbReference type="InterPro" id="IPR001670">
    <property type="entry name" value="ADH_Fe/GldA"/>
</dbReference>
<dbReference type="Gene3D" id="1.20.1090.10">
    <property type="entry name" value="Dehydroquinate synthase-like - alpha domain"/>
    <property type="match status" value="1"/>
</dbReference>
<reference evidence="3" key="1">
    <citation type="journal article" date="2021" name="PeerJ">
        <title>Extensive microbial diversity within the chicken gut microbiome revealed by metagenomics and culture.</title>
        <authorList>
            <person name="Gilroy R."/>
            <person name="Ravi A."/>
            <person name="Getino M."/>
            <person name="Pursley I."/>
            <person name="Horton D.L."/>
            <person name="Alikhan N.F."/>
            <person name="Baker D."/>
            <person name="Gharbi K."/>
            <person name="Hall N."/>
            <person name="Watson M."/>
            <person name="Adriaenssens E.M."/>
            <person name="Foster-Nyarko E."/>
            <person name="Jarju S."/>
            <person name="Secka A."/>
            <person name="Antonio M."/>
            <person name="Oren A."/>
            <person name="Chaudhuri R.R."/>
            <person name="La Ragione R."/>
            <person name="Hildebrand F."/>
            <person name="Pallen M.J."/>
        </authorList>
    </citation>
    <scope>NUCLEOTIDE SEQUENCE</scope>
    <source>
        <strain evidence="3">ChiBcec18-1249</strain>
    </source>
</reference>
<comment type="caution">
    <text evidence="3">The sequence shown here is derived from an EMBL/GenBank/DDBJ whole genome shotgun (WGS) entry which is preliminary data.</text>
</comment>
<sequence>MKQALNLPKKIYFKTGSAPVALRELSDIYHCNRALLITDPKLYLAGVAAPVVDQLRHQGIRVAEYFTIGETVSYEDLRGALPKLNEFQPDVILGVGGENALSAAKALLALYVDSELDLTAAADDSHLIPACDKAKLVLIAADCTSGAQTSPFAVLKDDEGEIRVLKSIYLLPELSITDADFTQWLTAEGIKNGALKVLSFAVRTYLDPNCTEFTNGLLVDAISLLLKDTKAAMHGNPAAREHLHNAAALVGAACGSVLDTVTTDLPNFPTNEERPTGDNDIRCANLAEQLGFHDCRAFLANCDALAML</sequence>
<dbReference type="GO" id="GO:0004022">
    <property type="term" value="F:alcohol dehydrogenase (NAD+) activity"/>
    <property type="evidence" value="ECO:0007669"/>
    <property type="project" value="UniProtKB-EC"/>
</dbReference>
<dbReference type="EMBL" id="DWZJ01000088">
    <property type="protein sequence ID" value="HJB13958.1"/>
    <property type="molecule type" value="Genomic_DNA"/>
</dbReference>
<dbReference type="EC" id="1.1.1.1" evidence="3"/>
<evidence type="ECO:0000259" key="2">
    <source>
        <dbReference type="Pfam" id="PF00465"/>
    </source>
</evidence>
<dbReference type="Gene3D" id="3.40.50.1970">
    <property type="match status" value="1"/>
</dbReference>
<dbReference type="PANTHER" id="PTHR11496">
    <property type="entry name" value="ALCOHOL DEHYDROGENASE"/>
    <property type="match status" value="1"/>
</dbReference>
<dbReference type="Pfam" id="PF00465">
    <property type="entry name" value="Fe-ADH"/>
    <property type="match status" value="1"/>
</dbReference>
<evidence type="ECO:0000313" key="3">
    <source>
        <dbReference type="EMBL" id="HJB13958.1"/>
    </source>
</evidence>
<dbReference type="GO" id="GO:0046872">
    <property type="term" value="F:metal ion binding"/>
    <property type="evidence" value="ECO:0007669"/>
    <property type="project" value="InterPro"/>
</dbReference>
<feature type="domain" description="Alcohol dehydrogenase iron-type/glycerol dehydrogenase GldA" evidence="2">
    <location>
        <begin position="8"/>
        <end position="178"/>
    </location>
</feature>
<dbReference type="AlphaFoldDB" id="A0A9D2RSE3"/>
<dbReference type="SUPFAM" id="SSF56796">
    <property type="entry name" value="Dehydroquinate synthase-like"/>
    <property type="match status" value="1"/>
</dbReference>
<dbReference type="Proteomes" id="UP000823824">
    <property type="component" value="Unassembled WGS sequence"/>
</dbReference>
<dbReference type="InterPro" id="IPR039697">
    <property type="entry name" value="Alcohol_dehydrogenase_Fe"/>
</dbReference>
<accession>A0A9D2RSE3</accession>
<organism evidence="3 4">
    <name type="scientific">Candidatus Oscillibacter excrementigallinarum</name>
    <dbReference type="NCBI Taxonomy" id="2838716"/>
    <lineage>
        <taxon>Bacteria</taxon>
        <taxon>Bacillati</taxon>
        <taxon>Bacillota</taxon>
        <taxon>Clostridia</taxon>
        <taxon>Eubacteriales</taxon>
        <taxon>Oscillospiraceae</taxon>
        <taxon>Oscillibacter</taxon>
    </lineage>
</organism>
<reference evidence="3" key="2">
    <citation type="submission" date="2021-04" db="EMBL/GenBank/DDBJ databases">
        <authorList>
            <person name="Gilroy R."/>
        </authorList>
    </citation>
    <scope>NUCLEOTIDE SEQUENCE</scope>
    <source>
        <strain evidence="3">ChiBcec18-1249</strain>
    </source>
</reference>
<dbReference type="PANTHER" id="PTHR11496:SF83">
    <property type="entry name" value="HYDROXYACID-OXOACID TRANSHYDROGENASE, MITOCHONDRIAL"/>
    <property type="match status" value="1"/>
</dbReference>